<organism evidence="1 2">
    <name type="scientific">Clathrospora elynae</name>
    <dbReference type="NCBI Taxonomy" id="706981"/>
    <lineage>
        <taxon>Eukaryota</taxon>
        <taxon>Fungi</taxon>
        <taxon>Dikarya</taxon>
        <taxon>Ascomycota</taxon>
        <taxon>Pezizomycotina</taxon>
        <taxon>Dothideomycetes</taxon>
        <taxon>Pleosporomycetidae</taxon>
        <taxon>Pleosporales</taxon>
        <taxon>Diademaceae</taxon>
        <taxon>Clathrospora</taxon>
    </lineage>
</organism>
<reference evidence="1" key="1">
    <citation type="journal article" date="2020" name="Stud. Mycol.">
        <title>101 Dothideomycetes genomes: a test case for predicting lifestyles and emergence of pathogens.</title>
        <authorList>
            <person name="Haridas S."/>
            <person name="Albert R."/>
            <person name="Binder M."/>
            <person name="Bloem J."/>
            <person name="Labutti K."/>
            <person name="Salamov A."/>
            <person name="Andreopoulos B."/>
            <person name="Baker S."/>
            <person name="Barry K."/>
            <person name="Bills G."/>
            <person name="Bluhm B."/>
            <person name="Cannon C."/>
            <person name="Castanera R."/>
            <person name="Culley D."/>
            <person name="Daum C."/>
            <person name="Ezra D."/>
            <person name="Gonzalez J."/>
            <person name="Henrissat B."/>
            <person name="Kuo A."/>
            <person name="Liang C."/>
            <person name="Lipzen A."/>
            <person name="Lutzoni F."/>
            <person name="Magnuson J."/>
            <person name="Mondo S."/>
            <person name="Nolan M."/>
            <person name="Ohm R."/>
            <person name="Pangilinan J."/>
            <person name="Park H.-J."/>
            <person name="Ramirez L."/>
            <person name="Alfaro M."/>
            <person name="Sun H."/>
            <person name="Tritt A."/>
            <person name="Yoshinaga Y."/>
            <person name="Zwiers L.-H."/>
            <person name="Turgeon B."/>
            <person name="Goodwin S."/>
            <person name="Spatafora J."/>
            <person name="Crous P."/>
            <person name="Grigoriev I."/>
        </authorList>
    </citation>
    <scope>NUCLEOTIDE SEQUENCE</scope>
    <source>
        <strain evidence="1">CBS 161.51</strain>
    </source>
</reference>
<protein>
    <submittedName>
        <fullName evidence="1">Uncharacterized protein</fullName>
    </submittedName>
</protein>
<proteinExistence type="predicted"/>
<accession>A0A6A5SCU2</accession>
<evidence type="ECO:0000313" key="1">
    <source>
        <dbReference type="EMBL" id="KAF1937499.1"/>
    </source>
</evidence>
<evidence type="ECO:0000313" key="2">
    <source>
        <dbReference type="Proteomes" id="UP000800038"/>
    </source>
</evidence>
<dbReference type="AlphaFoldDB" id="A0A6A5SCU2"/>
<dbReference type="EMBL" id="ML976136">
    <property type="protein sequence ID" value="KAF1937499.1"/>
    <property type="molecule type" value="Genomic_DNA"/>
</dbReference>
<keyword evidence="2" id="KW-1185">Reference proteome</keyword>
<name>A0A6A5SCU2_9PLEO</name>
<gene>
    <name evidence="1" type="ORF">EJ02DRAFT_515154</name>
</gene>
<sequence length="163" mass="17144">MVMLGCSRWMGSRRAAPLPKLYGDSSRIPITPRLLVVSLTKFRGIGWSRQSCESSFTVAAADNHLPQLIAEDVFDQKSPSALARISFEHEKRACTYNGCACVSGLTSGVYCSNCVVGAGTYAIKTKGVNTYAFQCSSSGGFCDYGVASDCGKSGARCAGGSPA</sequence>
<dbReference type="Proteomes" id="UP000800038">
    <property type="component" value="Unassembled WGS sequence"/>
</dbReference>
<dbReference type="OrthoDB" id="5394791at2759"/>